<keyword evidence="6" id="KW-0963">Cytoplasm</keyword>
<dbReference type="SUPFAM" id="SSF51726">
    <property type="entry name" value="UROD/MetE-like"/>
    <property type="match status" value="1"/>
</dbReference>
<dbReference type="FunFam" id="3.20.20.210:FF:000004">
    <property type="entry name" value="Uroporphyrinogen decarboxylase"/>
    <property type="match status" value="1"/>
</dbReference>
<dbReference type="NCBIfam" id="TIGR01464">
    <property type="entry name" value="hemE"/>
    <property type="match status" value="1"/>
</dbReference>
<evidence type="ECO:0000256" key="2">
    <source>
        <dbReference type="ARBA" id="ARBA00004804"/>
    </source>
</evidence>
<keyword evidence="7 14" id="KW-0210">Decarboxylase</keyword>
<sequence>MAHQFEPLKNDLILRTARGEKVERPPMWVMRQAGRYLPEYHEAKGSHDFFECCRSPEIASTLTLQPIERYARLIDAAIIFSDILVIPQAMGMEVVMVDKKGPHFPDPLNTPEDRQYKEVMERKVDVKKELGYVYDAITLTRKKLAGRVPLIGFCGAPWTLLCYMVEGGGTKLFIKSKTWVFKYTEESKALLQKIAELCVEYLALQVQAGAQMLQVFDSWAGELSPASFKTHSLPYLKYICDNVPKRLSELGLERVPMTVFAKGAWYAVEDLCKTAYDVVGLDWLHDPAEAYKIARAKGKTLQGNADPGVLYGTREAMTAVVEEMVAGFGGGKQGWIANLGHGITPFVKPDDLKFYFEEIHRLTS</sequence>
<evidence type="ECO:0000256" key="8">
    <source>
        <dbReference type="ARBA" id="ARBA00023133"/>
    </source>
</evidence>
<comment type="similarity">
    <text evidence="3 15">Belongs to the uroporphyrinogen decarboxylase family.</text>
</comment>
<comment type="catalytic activity">
    <reaction evidence="11 14">
        <text>uroporphyrinogen III + 4 H(+) = coproporphyrinogen III + 4 CO2</text>
        <dbReference type="Rhea" id="RHEA:19865"/>
        <dbReference type="ChEBI" id="CHEBI:15378"/>
        <dbReference type="ChEBI" id="CHEBI:16526"/>
        <dbReference type="ChEBI" id="CHEBI:57308"/>
        <dbReference type="ChEBI" id="CHEBI:57309"/>
        <dbReference type="EC" id="4.1.1.37"/>
    </reaction>
</comment>
<name>A0A6G1IMI4_9PLEO</name>
<evidence type="ECO:0000256" key="14">
    <source>
        <dbReference type="RuleBase" id="RU000554"/>
    </source>
</evidence>
<comment type="subcellular location">
    <subcellularLocation>
        <location evidence="1">Cytoplasm</location>
    </subcellularLocation>
</comment>
<evidence type="ECO:0000259" key="16">
    <source>
        <dbReference type="PROSITE" id="PS00906"/>
    </source>
</evidence>
<evidence type="ECO:0000256" key="15">
    <source>
        <dbReference type="RuleBase" id="RU004169"/>
    </source>
</evidence>
<reference evidence="18" key="1">
    <citation type="journal article" date="2020" name="Stud. Mycol.">
        <title>101 Dothideomycetes genomes: a test case for predicting lifestyles and emergence of pathogens.</title>
        <authorList>
            <person name="Haridas S."/>
            <person name="Albert R."/>
            <person name="Binder M."/>
            <person name="Bloem J."/>
            <person name="Labutti K."/>
            <person name="Salamov A."/>
            <person name="Andreopoulos B."/>
            <person name="Baker S."/>
            <person name="Barry K."/>
            <person name="Bills G."/>
            <person name="Bluhm B."/>
            <person name="Cannon C."/>
            <person name="Castanera R."/>
            <person name="Culley D."/>
            <person name="Daum C."/>
            <person name="Ezra D."/>
            <person name="Gonzalez J."/>
            <person name="Henrissat B."/>
            <person name="Kuo A."/>
            <person name="Liang C."/>
            <person name="Lipzen A."/>
            <person name="Lutzoni F."/>
            <person name="Magnuson J."/>
            <person name="Mondo S."/>
            <person name="Nolan M."/>
            <person name="Ohm R."/>
            <person name="Pangilinan J."/>
            <person name="Park H.-J."/>
            <person name="Ramirez L."/>
            <person name="Alfaro M."/>
            <person name="Sun H."/>
            <person name="Tritt A."/>
            <person name="Yoshinaga Y."/>
            <person name="Zwiers L.-H."/>
            <person name="Turgeon B."/>
            <person name="Goodwin S."/>
            <person name="Spatafora J."/>
            <person name="Crous P."/>
            <person name="Grigoriev I."/>
        </authorList>
    </citation>
    <scope>NUCLEOTIDE SEQUENCE</scope>
    <source>
        <strain evidence="18">CBS 122367</strain>
    </source>
</reference>
<dbReference type="GO" id="GO:0004853">
    <property type="term" value="F:uroporphyrinogen decarboxylase activity"/>
    <property type="evidence" value="ECO:0007669"/>
    <property type="project" value="UniProtKB-EC"/>
</dbReference>
<keyword evidence="8" id="KW-0350">Heme biosynthesis</keyword>
<evidence type="ECO:0000256" key="3">
    <source>
        <dbReference type="ARBA" id="ARBA00009935"/>
    </source>
</evidence>
<dbReference type="UniPathway" id="UPA00251">
    <property type="reaction ID" value="UER00321"/>
</dbReference>
<gene>
    <name evidence="18" type="ORF">K458DRAFT_490632</name>
</gene>
<evidence type="ECO:0000259" key="17">
    <source>
        <dbReference type="PROSITE" id="PS00907"/>
    </source>
</evidence>
<dbReference type="InterPro" id="IPR038071">
    <property type="entry name" value="UROD/MetE-like_sf"/>
</dbReference>
<evidence type="ECO:0000256" key="4">
    <source>
        <dbReference type="ARBA" id="ARBA00012288"/>
    </source>
</evidence>
<evidence type="ECO:0000256" key="13">
    <source>
        <dbReference type="ARBA" id="ARBA00058098"/>
    </source>
</evidence>
<dbReference type="GO" id="GO:0005829">
    <property type="term" value="C:cytosol"/>
    <property type="evidence" value="ECO:0007669"/>
    <property type="project" value="TreeGrafter"/>
</dbReference>
<accession>A0A6G1IMI4</accession>
<dbReference type="AlphaFoldDB" id="A0A6G1IMI4"/>
<evidence type="ECO:0000256" key="11">
    <source>
        <dbReference type="ARBA" id="ARBA00048033"/>
    </source>
</evidence>
<dbReference type="EC" id="4.1.1.37" evidence="4 14"/>
<dbReference type="HAMAP" id="MF_00218">
    <property type="entry name" value="URO_D"/>
    <property type="match status" value="1"/>
</dbReference>
<dbReference type="InterPro" id="IPR006361">
    <property type="entry name" value="Uroporphyrinogen_deCO2ase_HemE"/>
</dbReference>
<keyword evidence="10 14" id="KW-0627">Porphyrin biosynthesis</keyword>
<dbReference type="InterPro" id="IPR000257">
    <property type="entry name" value="Uroporphyrinogen_deCOase"/>
</dbReference>
<dbReference type="Pfam" id="PF01208">
    <property type="entry name" value="URO-D"/>
    <property type="match status" value="1"/>
</dbReference>
<dbReference type="OrthoDB" id="339900at2759"/>
<keyword evidence="9 14" id="KW-0456">Lyase</keyword>
<comment type="catalytic activity">
    <reaction evidence="12">
        <text>uroporphyrinogen I + 4 H(+) = coproporphyrinogen I + 4 CO2</text>
        <dbReference type="Rhea" id="RHEA:31239"/>
        <dbReference type="ChEBI" id="CHEBI:15378"/>
        <dbReference type="ChEBI" id="CHEBI:16526"/>
        <dbReference type="ChEBI" id="CHEBI:62626"/>
        <dbReference type="ChEBI" id="CHEBI:62631"/>
    </reaction>
</comment>
<comment type="function">
    <text evidence="13">Catalyzes the sequential decarboxylation of four acetate groups of uroporphyrinogen-III (octacarboxyporphyrin) to yield coproporphyrinogen-III (tetracarboxyporphyrin) with the formation of intermediate hepta-, hexa- and penta-carboxylate porphyrinogens in the heme biosynthesis pathway. Acts on a number of porphyrinogens, but only coproporphyrinogen III can ultimately be converted to heme.</text>
</comment>
<feature type="domain" description="Uroporphyrinogen decarboxylase (URO-D)" evidence="17">
    <location>
        <begin position="151"/>
        <end position="167"/>
    </location>
</feature>
<dbReference type="CDD" id="cd00717">
    <property type="entry name" value="URO-D"/>
    <property type="match status" value="1"/>
</dbReference>
<dbReference type="PANTHER" id="PTHR21091:SF169">
    <property type="entry name" value="UROPORPHYRINOGEN DECARBOXYLASE"/>
    <property type="match status" value="1"/>
</dbReference>
<evidence type="ECO:0000256" key="10">
    <source>
        <dbReference type="ARBA" id="ARBA00023244"/>
    </source>
</evidence>
<evidence type="ECO:0000256" key="7">
    <source>
        <dbReference type="ARBA" id="ARBA00022793"/>
    </source>
</evidence>
<dbReference type="GO" id="GO:0006782">
    <property type="term" value="P:protoporphyrinogen IX biosynthetic process"/>
    <property type="evidence" value="ECO:0007669"/>
    <property type="project" value="UniProtKB-UniPathway"/>
</dbReference>
<dbReference type="Gene3D" id="3.20.20.210">
    <property type="match status" value="1"/>
</dbReference>
<evidence type="ECO:0000256" key="12">
    <source>
        <dbReference type="ARBA" id="ARBA00052550"/>
    </source>
</evidence>
<organism evidence="18 19">
    <name type="scientific">Lentithecium fluviatile CBS 122367</name>
    <dbReference type="NCBI Taxonomy" id="1168545"/>
    <lineage>
        <taxon>Eukaryota</taxon>
        <taxon>Fungi</taxon>
        <taxon>Dikarya</taxon>
        <taxon>Ascomycota</taxon>
        <taxon>Pezizomycotina</taxon>
        <taxon>Dothideomycetes</taxon>
        <taxon>Pleosporomycetidae</taxon>
        <taxon>Pleosporales</taxon>
        <taxon>Massarineae</taxon>
        <taxon>Lentitheciaceae</taxon>
        <taxon>Lentithecium</taxon>
    </lineage>
</organism>
<dbReference type="PROSITE" id="PS00907">
    <property type="entry name" value="UROD_2"/>
    <property type="match status" value="1"/>
</dbReference>
<dbReference type="PANTHER" id="PTHR21091">
    <property type="entry name" value="METHYLTETRAHYDROFOLATE:HOMOCYSTEINE METHYLTRANSFERASE RELATED"/>
    <property type="match status" value="1"/>
</dbReference>
<keyword evidence="19" id="KW-1185">Reference proteome</keyword>
<dbReference type="PROSITE" id="PS00906">
    <property type="entry name" value="UROD_1"/>
    <property type="match status" value="1"/>
</dbReference>
<comment type="pathway">
    <text evidence="2 14">Porphyrin-containing compound metabolism; protoporphyrin-IX biosynthesis; coproporphyrinogen-III from 5-aminolevulinate: step 4/4.</text>
</comment>
<protein>
    <recommendedName>
        <fullName evidence="5 14">Uroporphyrinogen decarboxylase</fullName>
        <ecNumber evidence="4 14">4.1.1.37</ecNumber>
    </recommendedName>
</protein>
<evidence type="ECO:0000256" key="9">
    <source>
        <dbReference type="ARBA" id="ARBA00023239"/>
    </source>
</evidence>
<evidence type="ECO:0000256" key="5">
    <source>
        <dbReference type="ARBA" id="ARBA00014308"/>
    </source>
</evidence>
<evidence type="ECO:0000313" key="18">
    <source>
        <dbReference type="EMBL" id="KAF2679308.1"/>
    </source>
</evidence>
<proteinExistence type="inferred from homology"/>
<dbReference type="Proteomes" id="UP000799291">
    <property type="component" value="Unassembled WGS sequence"/>
</dbReference>
<evidence type="ECO:0000313" key="19">
    <source>
        <dbReference type="Proteomes" id="UP000799291"/>
    </source>
</evidence>
<evidence type="ECO:0000256" key="6">
    <source>
        <dbReference type="ARBA" id="ARBA00022490"/>
    </source>
</evidence>
<dbReference type="EMBL" id="MU005604">
    <property type="protein sequence ID" value="KAF2679308.1"/>
    <property type="molecule type" value="Genomic_DNA"/>
</dbReference>
<evidence type="ECO:0000256" key="1">
    <source>
        <dbReference type="ARBA" id="ARBA00004496"/>
    </source>
</evidence>
<feature type="domain" description="Uroporphyrinogen decarboxylase (URO-D)" evidence="16">
    <location>
        <begin position="26"/>
        <end position="35"/>
    </location>
</feature>